<comment type="caution">
    <text evidence="3">The sequence shown here is derived from an EMBL/GenBank/DDBJ whole genome shotgun (WGS) entry which is preliminary data.</text>
</comment>
<keyword evidence="4" id="KW-1185">Reference proteome</keyword>
<organism evidence="3 4">
    <name type="scientific">Mariniflexile fucanivorans</name>
    <dbReference type="NCBI Taxonomy" id="264023"/>
    <lineage>
        <taxon>Bacteria</taxon>
        <taxon>Pseudomonadati</taxon>
        <taxon>Bacteroidota</taxon>
        <taxon>Flavobacteriia</taxon>
        <taxon>Flavobacteriales</taxon>
        <taxon>Flavobacteriaceae</taxon>
        <taxon>Mariniflexile</taxon>
    </lineage>
</organism>
<dbReference type="NCBIfam" id="TIGR04183">
    <property type="entry name" value="Por_Secre_tail"/>
    <property type="match status" value="1"/>
</dbReference>
<sequence>MHVLKSTITLFLFFIFLLIGWSIFAQNEPLSCGTITSQKNIDFYNSIKPQLKNFEQSFTQKQASKSKFQTKFINSIPIKAHVIRNSNGTGGICEATINTAIANLNSIYADAFMEFFLCDGINYLDDDSLCHFKKGDEKTLIETNNVSGLINIYFTDYLVNYSDESICGYTDNEGRNDVIVLKNSCVTNDSTLAHEIGHFFSLVHTHGPDDAQSTELVDGSNCDTDGDGICDTPADPKLTTKNVNNFCQYIGTETDAKGAAYKPDVNNIMSYAMKGCRTHFTQQQLSRMYAFYLTAKNYLASPTFNANFTADVSQTCDETLTVNFESHCENITKWEWDINSDGVVDYTSKNPTHTFTTGVYDVTLTISNQNRSVRKTYSKFIKVGDVESLFNEDFDSYNLQNEINWTMRDVTQNGYNWLLNKGQTASINTGPSLLKTANNQTNTYMYAEASGAKEGDIAELISPCIDVYNPNSELEFSYHMFGKGIGELHIDIKTEDGYINDVIPALIGSHQMSEDDPFLIENIDLSSYVNQTINVRFRAVRGSNWDGDIAIDNVYFKTIDIPITNNSVKVYPNPMRGSTIYVDFSNPQNTVNYSITDLTGNIIVTGNLSDNKIDMGEISAGMYLLTMRSKDATVIKKIIK</sequence>
<dbReference type="Gene3D" id="3.40.390.10">
    <property type="entry name" value="Collagenase (Catalytic Domain)"/>
    <property type="match status" value="1"/>
</dbReference>
<dbReference type="GO" id="GO:0016020">
    <property type="term" value="C:membrane"/>
    <property type="evidence" value="ECO:0007669"/>
    <property type="project" value="InterPro"/>
</dbReference>
<reference evidence="3 4" key="1">
    <citation type="submission" date="2019-03" db="EMBL/GenBank/DDBJ databases">
        <title>Genomic Encyclopedia of Type Strains, Phase IV (KMG-IV): sequencing the most valuable type-strain genomes for metagenomic binning, comparative biology and taxonomic classification.</title>
        <authorList>
            <person name="Goeker M."/>
        </authorList>
    </citation>
    <scope>NUCLEOTIDE SEQUENCE [LARGE SCALE GENOMIC DNA]</scope>
    <source>
        <strain evidence="3 4">DSM 18792</strain>
    </source>
</reference>
<dbReference type="Pfam" id="PF18962">
    <property type="entry name" value="Por_Secre_tail"/>
    <property type="match status" value="1"/>
</dbReference>
<evidence type="ECO:0000256" key="1">
    <source>
        <dbReference type="ARBA" id="ARBA00022729"/>
    </source>
</evidence>
<dbReference type="InterPro" id="IPR035986">
    <property type="entry name" value="PKD_dom_sf"/>
</dbReference>
<protein>
    <submittedName>
        <fullName evidence="3">Putative secreted protein (Por secretion system target)</fullName>
    </submittedName>
</protein>
<dbReference type="InterPro" id="IPR026444">
    <property type="entry name" value="Secre_tail"/>
</dbReference>
<evidence type="ECO:0000259" key="2">
    <source>
        <dbReference type="PROSITE" id="PS50060"/>
    </source>
</evidence>
<dbReference type="PANTHER" id="PTHR23282:SF101">
    <property type="entry name" value="MAM DOMAIN-CONTAINING PROTEIN"/>
    <property type="match status" value="1"/>
</dbReference>
<dbReference type="Gene3D" id="2.60.120.200">
    <property type="match status" value="1"/>
</dbReference>
<dbReference type="InterPro" id="IPR022409">
    <property type="entry name" value="PKD/Chitinase_dom"/>
</dbReference>
<dbReference type="EMBL" id="SLUP01000008">
    <property type="protein sequence ID" value="TCL63930.1"/>
    <property type="molecule type" value="Genomic_DNA"/>
</dbReference>
<dbReference type="GO" id="GO:0004553">
    <property type="term" value="F:hydrolase activity, hydrolyzing O-glycosyl compounds"/>
    <property type="evidence" value="ECO:0007669"/>
    <property type="project" value="UniProtKB-ARBA"/>
</dbReference>
<dbReference type="InterPro" id="IPR013783">
    <property type="entry name" value="Ig-like_fold"/>
</dbReference>
<dbReference type="InterPro" id="IPR013320">
    <property type="entry name" value="ConA-like_dom_sf"/>
</dbReference>
<dbReference type="SMART" id="SM00137">
    <property type="entry name" value="MAM"/>
    <property type="match status" value="1"/>
</dbReference>
<dbReference type="CDD" id="cd00146">
    <property type="entry name" value="PKD"/>
    <property type="match status" value="1"/>
</dbReference>
<dbReference type="NCBIfam" id="NF038128">
    <property type="entry name" value="choice_anch_J"/>
    <property type="match status" value="1"/>
</dbReference>
<accession>A0A4R1RE73</accession>
<dbReference type="SUPFAM" id="SSF55486">
    <property type="entry name" value="Metalloproteases ('zincins'), catalytic domain"/>
    <property type="match status" value="1"/>
</dbReference>
<dbReference type="RefSeq" id="WP_165876182.1">
    <property type="nucleotide sequence ID" value="NZ_OX156936.1"/>
</dbReference>
<keyword evidence="1" id="KW-0732">Signal</keyword>
<dbReference type="Gene3D" id="2.60.40.10">
    <property type="entry name" value="Immunoglobulins"/>
    <property type="match status" value="1"/>
</dbReference>
<evidence type="ECO:0000313" key="3">
    <source>
        <dbReference type="EMBL" id="TCL63930.1"/>
    </source>
</evidence>
<gene>
    <name evidence="3" type="ORF">EV196_108126</name>
</gene>
<dbReference type="Proteomes" id="UP000295455">
    <property type="component" value="Unassembled WGS sequence"/>
</dbReference>
<dbReference type="InterPro" id="IPR000998">
    <property type="entry name" value="MAM_dom"/>
</dbReference>
<dbReference type="Pfam" id="PF00629">
    <property type="entry name" value="MAM"/>
    <property type="match status" value="1"/>
</dbReference>
<dbReference type="InterPro" id="IPR008754">
    <property type="entry name" value="Peptidase_M43"/>
</dbReference>
<dbReference type="InterPro" id="IPR024079">
    <property type="entry name" value="MetalloPept_cat_dom_sf"/>
</dbReference>
<dbReference type="GO" id="GO:0005975">
    <property type="term" value="P:carbohydrate metabolic process"/>
    <property type="evidence" value="ECO:0007669"/>
    <property type="project" value="UniProtKB-ARBA"/>
</dbReference>
<feature type="domain" description="MAM" evidence="2">
    <location>
        <begin position="390"/>
        <end position="554"/>
    </location>
</feature>
<dbReference type="GO" id="GO:0008237">
    <property type="term" value="F:metallopeptidase activity"/>
    <property type="evidence" value="ECO:0007669"/>
    <property type="project" value="InterPro"/>
</dbReference>
<dbReference type="InterPro" id="IPR051560">
    <property type="entry name" value="MAM_domain-containing"/>
</dbReference>
<dbReference type="SUPFAM" id="SSF49899">
    <property type="entry name" value="Concanavalin A-like lectins/glucanases"/>
    <property type="match status" value="1"/>
</dbReference>
<dbReference type="PROSITE" id="PS50060">
    <property type="entry name" value="MAM_2"/>
    <property type="match status" value="1"/>
</dbReference>
<dbReference type="Pfam" id="PF05572">
    <property type="entry name" value="Peptidase_M43"/>
    <property type="match status" value="1"/>
</dbReference>
<dbReference type="CDD" id="cd06263">
    <property type="entry name" value="MAM"/>
    <property type="match status" value="1"/>
</dbReference>
<evidence type="ECO:0000313" key="4">
    <source>
        <dbReference type="Proteomes" id="UP000295455"/>
    </source>
</evidence>
<dbReference type="AlphaFoldDB" id="A0A4R1RE73"/>
<dbReference type="PANTHER" id="PTHR23282">
    <property type="entry name" value="APICAL ENDOSOMAL GLYCOPROTEIN PRECURSOR"/>
    <property type="match status" value="1"/>
</dbReference>
<dbReference type="Pfam" id="PF18911">
    <property type="entry name" value="PKD_4"/>
    <property type="match status" value="1"/>
</dbReference>
<dbReference type="SUPFAM" id="SSF49299">
    <property type="entry name" value="PKD domain"/>
    <property type="match status" value="1"/>
</dbReference>
<proteinExistence type="predicted"/>
<name>A0A4R1RE73_9FLAO</name>
<dbReference type="InterPro" id="IPR000601">
    <property type="entry name" value="PKD_dom"/>
</dbReference>
<dbReference type="SMART" id="SM00089">
    <property type="entry name" value="PKD"/>
    <property type="match status" value="1"/>
</dbReference>